<dbReference type="PANTHER" id="PTHR11502">
    <property type="entry name" value="40S RIBOSOMAL PROTEIN S6"/>
    <property type="match status" value="1"/>
</dbReference>
<gene>
    <name evidence="5" type="ORF">U9M48_036556</name>
</gene>
<dbReference type="Proteomes" id="UP001341281">
    <property type="component" value="Chromosome 08"/>
</dbReference>
<dbReference type="GO" id="GO:1990904">
    <property type="term" value="C:ribonucleoprotein complex"/>
    <property type="evidence" value="ECO:0007669"/>
    <property type="project" value="UniProtKB-KW"/>
</dbReference>
<sequence>MRKLRWDLRLAVLKYAHAQPFLVPQQLKGYVFKILGGCDKQARFPNEARSADFWACPPSAPQGQGHSLLPWVWQALSVINSVIVKKGENDLPGLTDTEEPRMRGPKRASKIRKLLNLSMEEDVSKSSGIIALQYADDTIIFSSAKKGHLSNLKCILLWFEKISGMRINFHKSEFIAMNLEDSVSHDISHILGCPLAYSRQNVEKGSRLERKIVILWWEISFDQIMSIKYPVLLSFIKFPKWAIKLLNTQMANCLWNDNDGNKKYHLANWDLVTMCKEFGGLGVQNLRDLNVCLLESWLKRYLEGGDKIWKGLRVKFWEDNWLGSSSLAIQFWPLYVLVNEKSDIVASLWDGERLRSSFRRTLSSEMYLLWEEILQLARTIEFKEEEDSLVWQLSTSGFYSSQTLYKVVNFRGVEVVHVSGLWEIKIPPLIHFFFGMAVLPSQNTQNTGTKTSTLSRFFHGSKEWKQLYACEGKEDEDQEVRQGLGFRPPLPLPLSCTLG</sequence>
<dbReference type="EMBL" id="CP144752">
    <property type="protein sequence ID" value="WVZ90240.1"/>
    <property type="molecule type" value="Genomic_DNA"/>
</dbReference>
<evidence type="ECO:0000313" key="5">
    <source>
        <dbReference type="EMBL" id="WVZ90240.1"/>
    </source>
</evidence>
<dbReference type="Pfam" id="PF00078">
    <property type="entry name" value="RVT_1"/>
    <property type="match status" value="1"/>
</dbReference>
<evidence type="ECO:0000256" key="3">
    <source>
        <dbReference type="ARBA" id="ARBA00023274"/>
    </source>
</evidence>
<reference evidence="5 6" key="1">
    <citation type="submission" date="2024-02" db="EMBL/GenBank/DDBJ databases">
        <title>High-quality chromosome-scale genome assembly of Pensacola bahiagrass (Paspalum notatum Flugge var. saurae).</title>
        <authorList>
            <person name="Vega J.M."/>
            <person name="Podio M."/>
            <person name="Orjuela J."/>
            <person name="Siena L.A."/>
            <person name="Pessino S.C."/>
            <person name="Combes M.C."/>
            <person name="Mariac C."/>
            <person name="Albertini E."/>
            <person name="Pupilli F."/>
            <person name="Ortiz J.P.A."/>
            <person name="Leblanc O."/>
        </authorList>
    </citation>
    <scope>NUCLEOTIDE SEQUENCE [LARGE SCALE GENOMIC DNA]</scope>
    <source>
        <strain evidence="5">R1</strain>
        <tissue evidence="5">Leaf</tissue>
    </source>
</reference>
<evidence type="ECO:0000256" key="1">
    <source>
        <dbReference type="ARBA" id="ARBA00009312"/>
    </source>
</evidence>
<organism evidence="5 6">
    <name type="scientific">Paspalum notatum var. saurae</name>
    <dbReference type="NCBI Taxonomy" id="547442"/>
    <lineage>
        <taxon>Eukaryota</taxon>
        <taxon>Viridiplantae</taxon>
        <taxon>Streptophyta</taxon>
        <taxon>Embryophyta</taxon>
        <taxon>Tracheophyta</taxon>
        <taxon>Spermatophyta</taxon>
        <taxon>Magnoliopsida</taxon>
        <taxon>Liliopsida</taxon>
        <taxon>Poales</taxon>
        <taxon>Poaceae</taxon>
        <taxon>PACMAD clade</taxon>
        <taxon>Panicoideae</taxon>
        <taxon>Andropogonodae</taxon>
        <taxon>Paspaleae</taxon>
        <taxon>Paspalinae</taxon>
        <taxon>Paspalum</taxon>
    </lineage>
</organism>
<dbReference type="AlphaFoldDB" id="A0AAQ3UDS7"/>
<feature type="domain" description="Reverse transcriptase" evidence="4">
    <location>
        <begin position="120"/>
        <end position="184"/>
    </location>
</feature>
<keyword evidence="3" id="KW-0687">Ribonucleoprotein</keyword>
<dbReference type="Gene3D" id="1.20.5.2650">
    <property type="match status" value="1"/>
</dbReference>
<evidence type="ECO:0000259" key="4">
    <source>
        <dbReference type="Pfam" id="PF00078"/>
    </source>
</evidence>
<proteinExistence type="inferred from homology"/>
<keyword evidence="2" id="KW-0689">Ribosomal protein</keyword>
<accession>A0AAQ3UDS7</accession>
<dbReference type="InterPro" id="IPR001377">
    <property type="entry name" value="Ribosomal_eS6"/>
</dbReference>
<dbReference type="GO" id="GO:0006412">
    <property type="term" value="P:translation"/>
    <property type="evidence" value="ECO:0007669"/>
    <property type="project" value="InterPro"/>
</dbReference>
<keyword evidence="6" id="KW-1185">Reference proteome</keyword>
<comment type="similarity">
    <text evidence="1">Belongs to the eukaryotic ribosomal protein eS6 family.</text>
</comment>
<protein>
    <recommendedName>
        <fullName evidence="4">Reverse transcriptase domain-containing protein</fullName>
    </recommendedName>
</protein>
<evidence type="ECO:0000256" key="2">
    <source>
        <dbReference type="ARBA" id="ARBA00022980"/>
    </source>
</evidence>
<evidence type="ECO:0000313" key="6">
    <source>
        <dbReference type="Proteomes" id="UP001341281"/>
    </source>
</evidence>
<dbReference type="InterPro" id="IPR000477">
    <property type="entry name" value="RT_dom"/>
</dbReference>
<dbReference type="GO" id="GO:0005840">
    <property type="term" value="C:ribosome"/>
    <property type="evidence" value="ECO:0007669"/>
    <property type="project" value="UniProtKB-KW"/>
</dbReference>
<dbReference type="GO" id="GO:0003735">
    <property type="term" value="F:structural constituent of ribosome"/>
    <property type="evidence" value="ECO:0007669"/>
    <property type="project" value="InterPro"/>
</dbReference>
<name>A0AAQ3UDS7_PASNO</name>